<proteinExistence type="predicted"/>
<reference evidence="2 3" key="1">
    <citation type="journal article" date="2009" name="PLoS Genet.">
        <title>The genome of Nectria haematococca: contribution of supernumerary chromosomes to gene expansion.</title>
        <authorList>
            <person name="Coleman J.J."/>
            <person name="Rounsley S.D."/>
            <person name="Rodriguez-Carres M."/>
            <person name="Kuo A."/>
            <person name="Wasmann C.C."/>
            <person name="Grimwood J."/>
            <person name="Schmutz J."/>
            <person name="Taga M."/>
            <person name="White G.J."/>
            <person name="Zhou S."/>
            <person name="Schwartz D.C."/>
            <person name="Freitag M."/>
            <person name="Ma L.J."/>
            <person name="Danchin E.G."/>
            <person name="Henrissat B."/>
            <person name="Coutinho P.M."/>
            <person name="Nelson D.R."/>
            <person name="Straney D."/>
            <person name="Napoli C.A."/>
            <person name="Barker B.M."/>
            <person name="Gribskov M."/>
            <person name="Rep M."/>
            <person name="Kroken S."/>
            <person name="Molnar I."/>
            <person name="Rensing C."/>
            <person name="Kennell J.C."/>
            <person name="Zamora J."/>
            <person name="Farman M.L."/>
            <person name="Selker E.U."/>
            <person name="Salamov A."/>
            <person name="Shapiro H."/>
            <person name="Pangilinan J."/>
            <person name="Lindquist E."/>
            <person name="Lamers C."/>
            <person name="Grigoriev I.V."/>
            <person name="Geiser D.M."/>
            <person name="Covert S.F."/>
            <person name="Temporini E."/>
            <person name="Vanetten H.D."/>
        </authorList>
    </citation>
    <scope>NUCLEOTIDE SEQUENCE [LARGE SCALE GENOMIC DNA]</scope>
    <source>
        <strain evidence="3">ATCC MYA-4622 / CBS 123669 / FGSC 9596 / NRRL 45880 / 77-13-4</strain>
    </source>
</reference>
<dbReference type="eggNOG" id="ENOG502T76J">
    <property type="taxonomic scope" value="Eukaryota"/>
</dbReference>
<dbReference type="OMA" id="KERICIN"/>
<feature type="domain" description="Heterokaryon incompatibility" evidence="1">
    <location>
        <begin position="48"/>
        <end position="228"/>
    </location>
</feature>
<dbReference type="HOGENOM" id="CLU_004184_3_6_1"/>
<dbReference type="InterPro" id="IPR052895">
    <property type="entry name" value="HetReg/Transcr_Mod"/>
</dbReference>
<dbReference type="InParanoid" id="C7ZK39"/>
<sequence>MDTSSETFSYQSLDGDSIRLVTIEPGSWDSIIECRVDVRKLDRGKSRFRALSYVWGDSNIRRAIRLNGDDFEVTVNLFEGLRQIRESMFENGTLSQLPIWVDAICINQGDKDEKAKQVPNMHQIYSTAEEVLLWLGVMPIPPDFLKPWIYNERYSWMGFDDEDCPMSEQLRADALERYIVYVRSPVYPIQRLSKRPTGKPRIQQLMHFAVASALRHCTYFQRLWTVQEAVLAKDGPIVLVNRHVLTWDEFTHKDRLEREQSVEVSNRPHTSFFGISSLRKQLTSGHRKRPYERLLDVIEGFSDLACTEAVDKLYGLLAMVPLHDLPKSLWPDYEIPCEEVYWKYATYIFHHTQHFALLDRYTKPLPKVPSWVPEIGTHKQKILVRKRSYQLLDFSDDFREMSVLGYDYGICEDRTERPLGVSRPEDLKLVGTSIDLRDAVRQLEEHIFAPFGTFGQWRWHNATGLREMSIKPNPGSEHSEDMFELAQKMDLSEMLELCSRDQDLAARALRHWREIAAFAWTSLRTSKGRIYTFRDNLWVDDVQPRNGDRIFKINGMSDPVFLRPEADGKFRLLGRVATCSTKVFFEDFLETVTLI</sequence>
<gene>
    <name evidence="2" type="ORF">NECHADRAFT_86801</name>
</gene>
<accession>C7ZK39</accession>
<protein>
    <recommendedName>
        <fullName evidence="1">Heterokaryon incompatibility domain-containing protein</fullName>
    </recommendedName>
</protein>
<dbReference type="InterPro" id="IPR010730">
    <property type="entry name" value="HET"/>
</dbReference>
<name>C7ZK39_FUSV7</name>
<dbReference type="RefSeq" id="XP_003041284.1">
    <property type="nucleotide sequence ID" value="XM_003041238.1"/>
</dbReference>
<evidence type="ECO:0000313" key="3">
    <source>
        <dbReference type="Proteomes" id="UP000005206"/>
    </source>
</evidence>
<keyword evidence="3" id="KW-1185">Reference proteome</keyword>
<dbReference type="EMBL" id="GG698937">
    <property type="protein sequence ID" value="EEU35571.1"/>
    <property type="molecule type" value="Genomic_DNA"/>
</dbReference>
<evidence type="ECO:0000259" key="1">
    <source>
        <dbReference type="Pfam" id="PF06985"/>
    </source>
</evidence>
<dbReference type="Pfam" id="PF06985">
    <property type="entry name" value="HET"/>
    <property type="match status" value="1"/>
</dbReference>
<dbReference type="AlphaFoldDB" id="C7ZK39"/>
<dbReference type="PANTHER" id="PTHR24148:SF82">
    <property type="entry name" value="HETEROKARYON INCOMPATIBILITY DOMAIN-CONTAINING PROTEIN"/>
    <property type="match status" value="1"/>
</dbReference>
<dbReference type="GeneID" id="9675996"/>
<dbReference type="VEuPathDB" id="FungiDB:NECHADRAFT_86801"/>
<dbReference type="OrthoDB" id="2157530at2759"/>
<dbReference type="Proteomes" id="UP000005206">
    <property type="component" value="Chromosome 11"/>
</dbReference>
<dbReference type="KEGG" id="nhe:NECHADRAFT_86801"/>
<dbReference type="PANTHER" id="PTHR24148">
    <property type="entry name" value="ANKYRIN REPEAT DOMAIN-CONTAINING PROTEIN 39 HOMOLOG-RELATED"/>
    <property type="match status" value="1"/>
</dbReference>
<organism evidence="2 3">
    <name type="scientific">Fusarium vanettenii (strain ATCC MYA-4622 / CBS 123669 / FGSC 9596 / NRRL 45880 / 77-13-4)</name>
    <name type="common">Fusarium solani subsp. pisi</name>
    <dbReference type="NCBI Taxonomy" id="660122"/>
    <lineage>
        <taxon>Eukaryota</taxon>
        <taxon>Fungi</taxon>
        <taxon>Dikarya</taxon>
        <taxon>Ascomycota</taxon>
        <taxon>Pezizomycotina</taxon>
        <taxon>Sordariomycetes</taxon>
        <taxon>Hypocreomycetidae</taxon>
        <taxon>Hypocreales</taxon>
        <taxon>Nectriaceae</taxon>
        <taxon>Fusarium</taxon>
        <taxon>Fusarium solani species complex</taxon>
        <taxon>Fusarium vanettenii</taxon>
    </lineage>
</organism>
<evidence type="ECO:0000313" key="2">
    <source>
        <dbReference type="EMBL" id="EEU35571.1"/>
    </source>
</evidence>